<keyword evidence="9" id="KW-1185">Reference proteome</keyword>
<name>W5Y526_9CORY</name>
<dbReference type="STRING" id="1224164.B843_12845"/>
<dbReference type="EMBL" id="CP004353">
    <property type="protein sequence ID" value="AHI23945.1"/>
    <property type="molecule type" value="Genomic_DNA"/>
</dbReference>
<sequence length="421" mass="45740">MKYPTYDIRPRTMWFGQDVVGCRNYPHVIQQVLANVSPDSDGNRYFSVELVLEPDNPMLGRNQAVSIRFNDQVLGYLPESTAAAYWPELARIAATALRPVTTARLVPGTNTYGESPDANVSLALGRPGTVVPVNAPPFESWALLPWGEGIPLLKIPGEEHGMSAYLPQTGEALVLFTLHQAFSPEGEPVIQVRLNGRPVGTVPQTSSAGLLSAVEQMQNMGLSLVVRGLVGGTRQSPQAVIYGATADQLDVDFLSFPKINPLSRLVEQGETYFVPDAWQGNTARPAPQQQPPVAASNQANPYGQVANSPQNQPWPNAQNSVQQGFVGQQFVQPQPAPQIVNNIYNNSAYAAPAPIPYGEKNIVVAYVLWLFLGFFGAHRFYLGENVGGVLQLLTVGGAGLWWMLDVALIPGLVDSANRRRY</sequence>
<evidence type="ECO:0000313" key="8">
    <source>
        <dbReference type="EMBL" id="AHI23945.1"/>
    </source>
</evidence>
<keyword evidence="4 6" id="KW-0472">Membrane</keyword>
<dbReference type="InterPro" id="IPR007829">
    <property type="entry name" value="TM2"/>
</dbReference>
<dbReference type="Proteomes" id="UP000019222">
    <property type="component" value="Chromosome"/>
</dbReference>
<feature type="compositionally biased region" description="Low complexity" evidence="5">
    <location>
        <begin position="283"/>
        <end position="301"/>
    </location>
</feature>
<dbReference type="PANTHER" id="PTHR21016:SF25">
    <property type="entry name" value="TM2 DOMAIN-CONTAINING PROTEIN DDB_G0277895-RELATED"/>
    <property type="match status" value="1"/>
</dbReference>
<feature type="transmembrane region" description="Helical" evidence="6">
    <location>
        <begin position="388"/>
        <end position="413"/>
    </location>
</feature>
<dbReference type="eggNOG" id="COG2314">
    <property type="taxonomic scope" value="Bacteria"/>
</dbReference>
<protein>
    <recommendedName>
        <fullName evidence="7">TM2 domain-containing protein</fullName>
    </recommendedName>
</protein>
<feature type="region of interest" description="Disordered" evidence="5">
    <location>
        <begin position="277"/>
        <end position="318"/>
    </location>
</feature>
<dbReference type="Pfam" id="PF05154">
    <property type="entry name" value="TM2"/>
    <property type="match status" value="1"/>
</dbReference>
<accession>W5Y526</accession>
<dbReference type="KEGG" id="cvt:B843_12845"/>
<evidence type="ECO:0000313" key="9">
    <source>
        <dbReference type="Proteomes" id="UP000019222"/>
    </source>
</evidence>
<evidence type="ECO:0000256" key="2">
    <source>
        <dbReference type="ARBA" id="ARBA00022692"/>
    </source>
</evidence>
<dbReference type="GO" id="GO:0016020">
    <property type="term" value="C:membrane"/>
    <property type="evidence" value="ECO:0007669"/>
    <property type="project" value="UniProtKB-SubCell"/>
</dbReference>
<evidence type="ECO:0000256" key="5">
    <source>
        <dbReference type="SAM" id="MobiDB-lite"/>
    </source>
</evidence>
<organism evidence="8 9">
    <name type="scientific">Corynebacterium vitaeruminis DSM 20294</name>
    <dbReference type="NCBI Taxonomy" id="1224164"/>
    <lineage>
        <taxon>Bacteria</taxon>
        <taxon>Bacillati</taxon>
        <taxon>Actinomycetota</taxon>
        <taxon>Actinomycetes</taxon>
        <taxon>Mycobacteriales</taxon>
        <taxon>Corynebacteriaceae</taxon>
        <taxon>Corynebacterium</taxon>
    </lineage>
</organism>
<dbReference type="InterPro" id="IPR050932">
    <property type="entry name" value="TM2D1-3-like"/>
</dbReference>
<dbReference type="PATRIC" id="fig|1224164.3.peg.2593"/>
<reference evidence="8 9" key="1">
    <citation type="submission" date="2013-02" db="EMBL/GenBank/DDBJ databases">
        <title>The complete genome sequence of Corynebacterium vitaeruminis DSM 20294.</title>
        <authorList>
            <person name="Ruckert C."/>
            <person name="Albersmeier A."/>
            <person name="Kalinowski J."/>
        </authorList>
    </citation>
    <scope>NUCLEOTIDE SEQUENCE [LARGE SCALE GENOMIC DNA]</scope>
    <source>
        <strain evidence="9">ATCC 10234</strain>
    </source>
</reference>
<evidence type="ECO:0000256" key="4">
    <source>
        <dbReference type="ARBA" id="ARBA00023136"/>
    </source>
</evidence>
<evidence type="ECO:0000256" key="3">
    <source>
        <dbReference type="ARBA" id="ARBA00022989"/>
    </source>
</evidence>
<dbReference type="PANTHER" id="PTHR21016">
    <property type="entry name" value="BETA-AMYLOID BINDING PROTEIN-RELATED"/>
    <property type="match status" value="1"/>
</dbReference>
<evidence type="ECO:0000256" key="6">
    <source>
        <dbReference type="SAM" id="Phobius"/>
    </source>
</evidence>
<evidence type="ECO:0000259" key="7">
    <source>
        <dbReference type="Pfam" id="PF05154"/>
    </source>
</evidence>
<comment type="subcellular location">
    <subcellularLocation>
        <location evidence="1">Membrane</location>
        <topology evidence="1">Multi-pass membrane protein</topology>
    </subcellularLocation>
</comment>
<keyword evidence="2 6" id="KW-0812">Transmembrane</keyword>
<dbReference type="RefSeq" id="WP_025253917.1">
    <property type="nucleotide sequence ID" value="NZ_CP004353.1"/>
</dbReference>
<gene>
    <name evidence="8" type="ORF">B843_12845</name>
</gene>
<evidence type="ECO:0000256" key="1">
    <source>
        <dbReference type="ARBA" id="ARBA00004141"/>
    </source>
</evidence>
<feature type="domain" description="TM2" evidence="7">
    <location>
        <begin position="359"/>
        <end position="406"/>
    </location>
</feature>
<dbReference type="HOGENOM" id="CLU_651686_0_0_11"/>
<proteinExistence type="predicted"/>
<feature type="transmembrane region" description="Helical" evidence="6">
    <location>
        <begin position="363"/>
        <end position="382"/>
    </location>
</feature>
<dbReference type="AlphaFoldDB" id="W5Y526"/>
<keyword evidence="3 6" id="KW-1133">Transmembrane helix</keyword>
<feature type="compositionally biased region" description="Polar residues" evidence="5">
    <location>
        <begin position="305"/>
        <end position="318"/>
    </location>
</feature>